<keyword evidence="3" id="KW-1185">Reference proteome</keyword>
<sequence length="73" mass="8014">MYALATSYTEQIVALSPLLLDERDDGSEIQSYLFDKTGQRTVPNIFINKQHIGGCDSVIALKEQGKLSALVKA</sequence>
<evidence type="ECO:0000259" key="1">
    <source>
        <dbReference type="Pfam" id="PF00462"/>
    </source>
</evidence>
<name>A0AAW0G6T7_9APHY</name>
<proteinExistence type="predicted"/>
<accession>A0AAW0G6T7</accession>
<dbReference type="InterPro" id="IPR002109">
    <property type="entry name" value="Glutaredoxin"/>
</dbReference>
<dbReference type="AlphaFoldDB" id="A0AAW0G6T7"/>
<dbReference type="PANTHER" id="PTHR45694">
    <property type="entry name" value="GLUTAREDOXIN 2"/>
    <property type="match status" value="1"/>
</dbReference>
<evidence type="ECO:0000313" key="2">
    <source>
        <dbReference type="EMBL" id="KAK7687197.1"/>
    </source>
</evidence>
<dbReference type="PANTHER" id="PTHR45694:SF18">
    <property type="entry name" value="GLUTAREDOXIN-1-RELATED"/>
    <property type="match status" value="1"/>
</dbReference>
<dbReference type="PRINTS" id="PR00160">
    <property type="entry name" value="GLUTAREDOXIN"/>
</dbReference>
<dbReference type="GO" id="GO:0005737">
    <property type="term" value="C:cytoplasm"/>
    <property type="evidence" value="ECO:0007669"/>
    <property type="project" value="TreeGrafter"/>
</dbReference>
<dbReference type="Gene3D" id="3.40.30.10">
    <property type="entry name" value="Glutaredoxin"/>
    <property type="match status" value="1"/>
</dbReference>
<gene>
    <name evidence="2" type="primary">GRXC6</name>
    <name evidence="2" type="ORF">QCA50_009701</name>
</gene>
<protein>
    <submittedName>
        <fullName evidence="2">Glutaredoxin-C6</fullName>
    </submittedName>
</protein>
<organism evidence="2 3">
    <name type="scientific">Cerrena zonata</name>
    <dbReference type="NCBI Taxonomy" id="2478898"/>
    <lineage>
        <taxon>Eukaryota</taxon>
        <taxon>Fungi</taxon>
        <taxon>Dikarya</taxon>
        <taxon>Basidiomycota</taxon>
        <taxon>Agaricomycotina</taxon>
        <taxon>Agaricomycetes</taxon>
        <taxon>Polyporales</taxon>
        <taxon>Cerrenaceae</taxon>
        <taxon>Cerrena</taxon>
    </lineage>
</organism>
<dbReference type="Proteomes" id="UP001385951">
    <property type="component" value="Unassembled WGS sequence"/>
</dbReference>
<dbReference type="GO" id="GO:0034599">
    <property type="term" value="P:cellular response to oxidative stress"/>
    <property type="evidence" value="ECO:0007669"/>
    <property type="project" value="TreeGrafter"/>
</dbReference>
<reference evidence="2 3" key="1">
    <citation type="submission" date="2022-09" db="EMBL/GenBank/DDBJ databases">
        <authorList>
            <person name="Palmer J.M."/>
        </authorList>
    </citation>
    <scope>NUCLEOTIDE SEQUENCE [LARGE SCALE GENOMIC DNA]</scope>
    <source>
        <strain evidence="2 3">DSM 7382</strain>
    </source>
</reference>
<feature type="domain" description="Glutaredoxin" evidence="1">
    <location>
        <begin position="25"/>
        <end position="52"/>
    </location>
</feature>
<dbReference type="SUPFAM" id="SSF52833">
    <property type="entry name" value="Thioredoxin-like"/>
    <property type="match status" value="1"/>
</dbReference>
<dbReference type="Pfam" id="PF00462">
    <property type="entry name" value="Glutaredoxin"/>
    <property type="match status" value="1"/>
</dbReference>
<dbReference type="GO" id="GO:0015038">
    <property type="term" value="F:glutathione disulfide oxidoreductase activity"/>
    <property type="evidence" value="ECO:0007669"/>
    <property type="project" value="TreeGrafter"/>
</dbReference>
<comment type="caution">
    <text evidence="2">The sequence shown here is derived from an EMBL/GenBank/DDBJ whole genome shotgun (WGS) entry which is preliminary data.</text>
</comment>
<dbReference type="EMBL" id="JASBNA010000014">
    <property type="protein sequence ID" value="KAK7687197.1"/>
    <property type="molecule type" value="Genomic_DNA"/>
</dbReference>
<evidence type="ECO:0000313" key="3">
    <source>
        <dbReference type="Proteomes" id="UP001385951"/>
    </source>
</evidence>
<dbReference type="PROSITE" id="PS51354">
    <property type="entry name" value="GLUTAREDOXIN_2"/>
    <property type="match status" value="1"/>
</dbReference>
<dbReference type="InterPro" id="IPR014025">
    <property type="entry name" value="Glutaredoxin_subgr"/>
</dbReference>
<dbReference type="InterPro" id="IPR036249">
    <property type="entry name" value="Thioredoxin-like_sf"/>
</dbReference>